<gene>
    <name evidence="2" type="ORF">SEPMUDRAFT_148418</name>
</gene>
<dbReference type="GeneID" id="27902052"/>
<evidence type="ECO:0008006" key="4">
    <source>
        <dbReference type="Google" id="ProtNLM"/>
    </source>
</evidence>
<dbReference type="HOGENOM" id="CLU_1897520_0_0_1"/>
<proteinExistence type="predicted"/>
<evidence type="ECO:0000256" key="1">
    <source>
        <dbReference type="SAM" id="SignalP"/>
    </source>
</evidence>
<evidence type="ECO:0000313" key="2">
    <source>
        <dbReference type="EMBL" id="EMF14836.1"/>
    </source>
</evidence>
<feature type="chain" id="PRO_5004032509" description="Ig-like domain-containing protein" evidence="1">
    <location>
        <begin position="28"/>
        <end position="134"/>
    </location>
</feature>
<evidence type="ECO:0000313" key="3">
    <source>
        <dbReference type="Proteomes" id="UP000016931"/>
    </source>
</evidence>
<dbReference type="RefSeq" id="XP_016762957.1">
    <property type="nucleotide sequence ID" value="XM_016904915.1"/>
</dbReference>
<reference evidence="2 3" key="1">
    <citation type="journal article" date="2012" name="PLoS Pathog.">
        <title>Diverse lifestyles and strategies of plant pathogenesis encoded in the genomes of eighteen Dothideomycetes fungi.</title>
        <authorList>
            <person name="Ohm R.A."/>
            <person name="Feau N."/>
            <person name="Henrissat B."/>
            <person name="Schoch C.L."/>
            <person name="Horwitz B.A."/>
            <person name="Barry K.W."/>
            <person name="Condon B.J."/>
            <person name="Copeland A.C."/>
            <person name="Dhillon B."/>
            <person name="Glaser F."/>
            <person name="Hesse C.N."/>
            <person name="Kosti I."/>
            <person name="LaButti K."/>
            <person name="Lindquist E.A."/>
            <person name="Lucas S."/>
            <person name="Salamov A.A."/>
            <person name="Bradshaw R.E."/>
            <person name="Ciuffetti L."/>
            <person name="Hamelin R.C."/>
            <person name="Kema G.H.J."/>
            <person name="Lawrence C."/>
            <person name="Scott J.A."/>
            <person name="Spatafora J.W."/>
            <person name="Turgeon B.G."/>
            <person name="de Wit P.J.G.M."/>
            <person name="Zhong S."/>
            <person name="Goodwin S.B."/>
            <person name="Grigoriev I.V."/>
        </authorList>
    </citation>
    <scope>NUCLEOTIDE SEQUENCE [LARGE SCALE GENOMIC DNA]</scope>
    <source>
        <strain evidence="2 3">SO2202</strain>
    </source>
</reference>
<dbReference type="AlphaFoldDB" id="M3C3J7"/>
<protein>
    <recommendedName>
        <fullName evidence="4">Ig-like domain-containing protein</fullName>
    </recommendedName>
</protein>
<dbReference type="Proteomes" id="UP000016931">
    <property type="component" value="Unassembled WGS sequence"/>
</dbReference>
<accession>M3C3J7</accession>
<keyword evidence="1" id="KW-0732">Signal</keyword>
<keyword evidence="3" id="KW-1185">Reference proteome</keyword>
<dbReference type="EMBL" id="KB456262">
    <property type="protein sequence ID" value="EMF14836.1"/>
    <property type="molecule type" value="Genomic_DNA"/>
</dbReference>
<sequence>MLSGRSHRARLLLLSWWCGWMVERNAASEPLPVVCQGSLLLENGVMDQCLMSRRPPPWIEQGSWKYKKSCISTPTLSEVVEHGKSISTQRTVFLSPESKQKKTKKGCCLESEGLSLWHLWKPTVSHRAIPDFPP</sequence>
<feature type="signal peptide" evidence="1">
    <location>
        <begin position="1"/>
        <end position="27"/>
    </location>
</feature>
<name>M3C3J7_SPHMS</name>
<organism evidence="2 3">
    <name type="scientific">Sphaerulina musiva (strain SO2202)</name>
    <name type="common">Poplar stem canker fungus</name>
    <name type="synonym">Septoria musiva</name>
    <dbReference type="NCBI Taxonomy" id="692275"/>
    <lineage>
        <taxon>Eukaryota</taxon>
        <taxon>Fungi</taxon>
        <taxon>Dikarya</taxon>
        <taxon>Ascomycota</taxon>
        <taxon>Pezizomycotina</taxon>
        <taxon>Dothideomycetes</taxon>
        <taxon>Dothideomycetidae</taxon>
        <taxon>Mycosphaerellales</taxon>
        <taxon>Mycosphaerellaceae</taxon>
        <taxon>Sphaerulina</taxon>
    </lineage>
</organism>